<feature type="compositionally biased region" description="Polar residues" evidence="1">
    <location>
        <begin position="778"/>
        <end position="787"/>
    </location>
</feature>
<feature type="region of interest" description="Disordered" evidence="1">
    <location>
        <begin position="491"/>
        <end position="529"/>
    </location>
</feature>
<protein>
    <submittedName>
        <fullName evidence="2">Uncharacterized protein</fullName>
    </submittedName>
</protein>
<feature type="region of interest" description="Disordered" evidence="1">
    <location>
        <begin position="280"/>
        <end position="455"/>
    </location>
</feature>
<feature type="compositionally biased region" description="Polar residues" evidence="1">
    <location>
        <begin position="930"/>
        <end position="942"/>
    </location>
</feature>
<feature type="compositionally biased region" description="Basic and acidic residues" evidence="1">
    <location>
        <begin position="686"/>
        <end position="703"/>
    </location>
</feature>
<feature type="compositionally biased region" description="Basic and acidic residues" evidence="1">
    <location>
        <begin position="406"/>
        <end position="426"/>
    </location>
</feature>
<gene>
    <name evidence="2" type="ORF">C0Q70_08815</name>
</gene>
<feature type="compositionally biased region" description="Basic and acidic residues" evidence="1">
    <location>
        <begin position="296"/>
        <end position="311"/>
    </location>
</feature>
<reference evidence="2 3" key="1">
    <citation type="submission" date="2018-04" db="EMBL/GenBank/DDBJ databases">
        <title>The genome of golden apple snail Pomacea canaliculata provides insight into stress tolerance and invasive adaptation.</title>
        <authorList>
            <person name="Liu C."/>
            <person name="Liu B."/>
            <person name="Ren Y."/>
            <person name="Zhang Y."/>
            <person name="Wang H."/>
            <person name="Li S."/>
            <person name="Jiang F."/>
            <person name="Yin L."/>
            <person name="Zhang G."/>
            <person name="Qian W."/>
            <person name="Fan W."/>
        </authorList>
    </citation>
    <scope>NUCLEOTIDE SEQUENCE [LARGE SCALE GENOMIC DNA]</scope>
    <source>
        <strain evidence="2">SZHN2017</strain>
        <tissue evidence="2">Muscle</tissue>
    </source>
</reference>
<feature type="compositionally biased region" description="Basic and acidic residues" evidence="1">
    <location>
        <begin position="573"/>
        <end position="592"/>
    </location>
</feature>
<feature type="compositionally biased region" description="Polar residues" evidence="1">
    <location>
        <begin position="1061"/>
        <end position="1074"/>
    </location>
</feature>
<feature type="region of interest" description="Disordered" evidence="1">
    <location>
        <begin position="637"/>
        <end position="1004"/>
    </location>
</feature>
<feature type="compositionally biased region" description="Acidic residues" evidence="1">
    <location>
        <begin position="1089"/>
        <end position="1101"/>
    </location>
</feature>
<feature type="compositionally biased region" description="Basic residues" evidence="1">
    <location>
        <begin position="982"/>
        <end position="992"/>
    </location>
</feature>
<feature type="region of interest" description="Disordered" evidence="1">
    <location>
        <begin position="142"/>
        <end position="235"/>
    </location>
</feature>
<feature type="compositionally biased region" description="Basic and acidic residues" evidence="1">
    <location>
        <begin position="759"/>
        <end position="777"/>
    </location>
</feature>
<feature type="compositionally biased region" description="Basic and acidic residues" evidence="1">
    <location>
        <begin position="993"/>
        <end position="1004"/>
    </location>
</feature>
<feature type="compositionally biased region" description="Polar residues" evidence="1">
    <location>
        <begin position="888"/>
        <end position="915"/>
    </location>
</feature>
<accession>A0A2T7P824</accession>
<feature type="compositionally biased region" description="Basic and acidic residues" evidence="1">
    <location>
        <begin position="729"/>
        <end position="745"/>
    </location>
</feature>
<evidence type="ECO:0000256" key="1">
    <source>
        <dbReference type="SAM" id="MobiDB-lite"/>
    </source>
</evidence>
<feature type="compositionally biased region" description="Acidic residues" evidence="1">
    <location>
        <begin position="638"/>
        <end position="654"/>
    </location>
</feature>
<evidence type="ECO:0000313" key="2">
    <source>
        <dbReference type="EMBL" id="PVD29561.1"/>
    </source>
</evidence>
<comment type="caution">
    <text evidence="2">The sequence shown here is derived from an EMBL/GenBank/DDBJ whole genome shotgun (WGS) entry which is preliminary data.</text>
</comment>
<feature type="compositionally biased region" description="Basic and acidic residues" evidence="1">
    <location>
        <begin position="954"/>
        <end position="966"/>
    </location>
</feature>
<organism evidence="2 3">
    <name type="scientific">Pomacea canaliculata</name>
    <name type="common">Golden apple snail</name>
    <dbReference type="NCBI Taxonomy" id="400727"/>
    <lineage>
        <taxon>Eukaryota</taxon>
        <taxon>Metazoa</taxon>
        <taxon>Spiralia</taxon>
        <taxon>Lophotrochozoa</taxon>
        <taxon>Mollusca</taxon>
        <taxon>Gastropoda</taxon>
        <taxon>Caenogastropoda</taxon>
        <taxon>Architaenioglossa</taxon>
        <taxon>Ampullarioidea</taxon>
        <taxon>Ampullariidae</taxon>
        <taxon>Pomacea</taxon>
    </lineage>
</organism>
<evidence type="ECO:0000313" key="3">
    <source>
        <dbReference type="Proteomes" id="UP000245119"/>
    </source>
</evidence>
<name>A0A2T7P824_POMCA</name>
<feature type="compositionally biased region" description="Polar residues" evidence="1">
    <location>
        <begin position="970"/>
        <end position="981"/>
    </location>
</feature>
<sequence length="1127" mass="126012">MEFLEERFQRQETCNTTVYSTPPKPRQEFLSVEGVGMPVSTMCISIHEKRTAVLFYQSSHQRMLWLRVRLLPWVTQVTKRPKPSTGNCLVHEQEWKNSSSRFDIPEGAQLPCPQWTLLLIPDWGRRASEVVNHDAHRVQRPLEARKAQSLPPPRRNGYLVTSEYLAPDRDRGRYHGDEGQARKEAASHSRQLSLPFKNTKAENRRDKARSAPSHQDAPPQGVPAPRVNNFLSGASLYGGDSGQVSKGFAGVPTRHQDESHLKSNKFASSWAQVRAENHIEVTASNERGNDPATEAVKTHDSTKHSPRKTEKTTSPFHARPREEPEKSRASKPHPGRATHAQSRDSQATKSQQGHLFHARPREEGNDQSMEPTAAQQPTSRLSTKSGQSKSEKDAQAGKLVSPTEVDGIKDGFRDSKIKENEVDGRNPRANGAERMPGKRRPAWNDRLALNPEAVQPTRGSWRRYEAELTYKPTTTSTQNIQKAYLAPPKTITLDTGDDVDKVSPRQLPTAGEPTAGDEETVTSEGNPGDKEYILSRAEARMFLQMQETYGSDAFLTARKKRFFNALLEVQKQEEKRQVEEQRRRKKKMEESKKRQHRQLLYVRRKYRAEQAHRFRTQYVTLRVFERKRADRLMYGLPDDSDDEIFDGTGIEDQEADGKEKSNIVQDKNNSRHENGGGMQTAAAKNMADKHDPIRTADSDENNPKHQSPQRKVTFSPDKGTDQSPSGHPLDSHTNEQSVKHSEKSDVSGNGSSKTALVKSDPRMAGDDNKETSVKVEESGSNNKSATTEYEAGSPNKKSRTRKNCHLQEVPRGQAGAILHTNDDSSNTHTTVPLTVTNPSNSNKSLNMASSQKGQVTSDSNQEKKMNPNLRSTATKDTKETPTKILVPKSNTGSGPTNTADTRDTNIAANPNSSSKPGADGRQKENIPVRTDSTVARTDTTSAADGRFLTTRASSVEKGRVGKDPKANGDNIKTNSSATTVNRKQKRKPPRRHAQSEEEKKAQMEKQYQHMFGAKSDKTRLVVPKMEGIDTVIIKELDKEGRTRTKKKDVKDVVREAKEVANTASGSDPLATTTDIGLGHQQRPASADTLDFDDEDDNDEDDEDLFELVRRKYNLQIDSDEDDVDVKR</sequence>
<keyword evidence="3" id="KW-1185">Reference proteome</keyword>
<feature type="compositionally biased region" description="Basic and acidic residues" evidence="1">
    <location>
        <begin position="166"/>
        <end position="187"/>
    </location>
</feature>
<feature type="compositionally biased region" description="Polar residues" evidence="1">
    <location>
        <begin position="366"/>
        <end position="388"/>
    </location>
</feature>
<dbReference type="Proteomes" id="UP000245119">
    <property type="component" value="Linkage Group LG5"/>
</dbReference>
<dbReference type="EMBL" id="PZQS01000005">
    <property type="protein sequence ID" value="PVD29561.1"/>
    <property type="molecule type" value="Genomic_DNA"/>
</dbReference>
<proteinExistence type="predicted"/>
<feature type="region of interest" description="Disordered" evidence="1">
    <location>
        <begin position="1059"/>
        <end position="1101"/>
    </location>
</feature>
<dbReference type="AlphaFoldDB" id="A0A2T7P824"/>
<feature type="compositionally biased region" description="Polar residues" evidence="1">
    <location>
        <begin position="823"/>
        <end position="859"/>
    </location>
</feature>
<feature type="compositionally biased region" description="Basic and acidic residues" evidence="1">
    <location>
        <begin position="199"/>
        <end position="209"/>
    </location>
</feature>
<feature type="region of interest" description="Disordered" evidence="1">
    <location>
        <begin position="573"/>
        <end position="596"/>
    </location>
</feature>
<feature type="compositionally biased region" description="Basic and acidic residues" evidence="1">
    <location>
        <begin position="319"/>
        <end position="328"/>
    </location>
</feature>
<feature type="compositionally biased region" description="Polar residues" evidence="1">
    <location>
        <begin position="339"/>
        <end position="353"/>
    </location>
</feature>